<proteinExistence type="predicted"/>
<evidence type="ECO:0000256" key="1">
    <source>
        <dbReference type="SAM" id="MobiDB-lite"/>
    </source>
</evidence>
<reference evidence="2 3" key="1">
    <citation type="submission" date="2020-08" db="EMBL/GenBank/DDBJ databases">
        <title>Sequencing the genomes of 1000 actinobacteria strains.</title>
        <authorList>
            <person name="Klenk H.-P."/>
        </authorList>
    </citation>
    <scope>NUCLEOTIDE SEQUENCE [LARGE SCALE GENOMIC DNA]</scope>
    <source>
        <strain evidence="2 3">DSM 43768</strain>
    </source>
</reference>
<comment type="caution">
    <text evidence="2">The sequence shown here is derived from an EMBL/GenBank/DDBJ whole genome shotgun (WGS) entry which is preliminary data.</text>
</comment>
<organism evidence="2 3">
    <name type="scientific">Nonomuraea rubra</name>
    <dbReference type="NCBI Taxonomy" id="46180"/>
    <lineage>
        <taxon>Bacteria</taxon>
        <taxon>Bacillati</taxon>
        <taxon>Actinomycetota</taxon>
        <taxon>Actinomycetes</taxon>
        <taxon>Streptosporangiales</taxon>
        <taxon>Streptosporangiaceae</taxon>
        <taxon>Nonomuraea</taxon>
    </lineage>
</organism>
<accession>A0A7X0U118</accession>
<sequence>MSATGGSACCQQRRTGRVEVDVTAEEDVVDREARTADAHGILSRLRRELRGGPSPAPPSARSHERPVRMTDCVTQHPRTATAPEIWPRPSMRSNTSDK</sequence>
<evidence type="ECO:0000313" key="2">
    <source>
        <dbReference type="EMBL" id="MBB6551297.1"/>
    </source>
</evidence>
<dbReference type="RefSeq" id="WP_185105398.1">
    <property type="nucleotide sequence ID" value="NZ_BAAAXY010000172.1"/>
</dbReference>
<evidence type="ECO:0000313" key="3">
    <source>
        <dbReference type="Proteomes" id="UP000565579"/>
    </source>
</evidence>
<gene>
    <name evidence="2" type="ORF">HD593_006092</name>
</gene>
<keyword evidence="3" id="KW-1185">Reference proteome</keyword>
<dbReference type="EMBL" id="JACHMI010000001">
    <property type="protein sequence ID" value="MBB6551297.1"/>
    <property type="molecule type" value="Genomic_DNA"/>
</dbReference>
<dbReference type="Proteomes" id="UP000565579">
    <property type="component" value="Unassembled WGS sequence"/>
</dbReference>
<protein>
    <submittedName>
        <fullName evidence="2">Uncharacterized protein</fullName>
    </submittedName>
</protein>
<dbReference type="AlphaFoldDB" id="A0A7X0U118"/>
<feature type="region of interest" description="Disordered" evidence="1">
    <location>
        <begin position="39"/>
        <end position="98"/>
    </location>
</feature>
<name>A0A7X0U118_9ACTN</name>